<dbReference type="FunFam" id="2.60.120.200:FF:000261">
    <property type="entry name" value="Galectin"/>
    <property type="match status" value="1"/>
</dbReference>
<dbReference type="GO" id="GO:0030246">
    <property type="term" value="F:carbohydrate binding"/>
    <property type="evidence" value="ECO:0007669"/>
    <property type="project" value="UniProtKB-UniRule"/>
</dbReference>
<accession>A0A0N4UAL4</accession>
<dbReference type="InterPro" id="IPR001079">
    <property type="entry name" value="Galectin_CRD"/>
</dbReference>
<evidence type="ECO:0000313" key="7">
    <source>
        <dbReference type="WBParaSite" id="DME_0000420001-mRNA-1"/>
    </source>
</evidence>
<evidence type="ECO:0000256" key="2">
    <source>
        <dbReference type="RuleBase" id="RU102079"/>
    </source>
</evidence>
<organism evidence="5 7">
    <name type="scientific">Dracunculus medinensis</name>
    <name type="common">Guinea worm</name>
    <dbReference type="NCBI Taxonomy" id="318479"/>
    <lineage>
        <taxon>Eukaryota</taxon>
        <taxon>Metazoa</taxon>
        <taxon>Ecdysozoa</taxon>
        <taxon>Nematoda</taxon>
        <taxon>Chromadorea</taxon>
        <taxon>Rhabditida</taxon>
        <taxon>Spirurina</taxon>
        <taxon>Dracunculoidea</taxon>
        <taxon>Dracunculidae</taxon>
        <taxon>Dracunculus</taxon>
    </lineage>
</organism>
<evidence type="ECO:0000313" key="5">
    <source>
        <dbReference type="Proteomes" id="UP000038040"/>
    </source>
</evidence>
<reference evidence="4 6" key="2">
    <citation type="submission" date="2018-11" db="EMBL/GenBank/DDBJ databases">
        <authorList>
            <consortium name="Pathogen Informatics"/>
        </authorList>
    </citation>
    <scope>NUCLEOTIDE SEQUENCE [LARGE SCALE GENOMIC DNA]</scope>
</reference>
<dbReference type="InterPro" id="IPR013320">
    <property type="entry name" value="ConA-like_dom_sf"/>
</dbReference>
<evidence type="ECO:0000313" key="4">
    <source>
        <dbReference type="EMBL" id="VDN58110.1"/>
    </source>
</evidence>
<dbReference type="AlphaFoldDB" id="A0A0N4UAL4"/>
<dbReference type="InterPro" id="IPR044156">
    <property type="entry name" value="Galectin-like"/>
</dbReference>
<dbReference type="SMART" id="SM00908">
    <property type="entry name" value="Gal-bind_lectin"/>
    <property type="match status" value="2"/>
</dbReference>
<evidence type="ECO:0000259" key="3">
    <source>
        <dbReference type="PROSITE" id="PS51304"/>
    </source>
</evidence>
<dbReference type="Proteomes" id="UP000038040">
    <property type="component" value="Unplaced"/>
</dbReference>
<dbReference type="Gene3D" id="2.60.120.200">
    <property type="match status" value="2"/>
</dbReference>
<evidence type="ECO:0000256" key="1">
    <source>
        <dbReference type="ARBA" id="ARBA00022734"/>
    </source>
</evidence>
<dbReference type="SUPFAM" id="SSF49899">
    <property type="entry name" value="Concanavalin A-like lectins/glucanases"/>
    <property type="match status" value="2"/>
</dbReference>
<dbReference type="OrthoDB" id="5795596at2759"/>
<sequence length="306" mass="35667">MASLLRKLFGAHNKKVTQKDSITGRNNSFPVPYLSKLEGNQLQPGQSLIIRGYIIGRSEFIVNLTSGAKVEKEDENDTLDNRLLVLRANITEKKVYLNACIDGHWGREGSVKHKWSPGDEFDIRIRSHDKHFEIFIEHKLMAKFTYYIPITHISHIYINGDVELYSVSWEGKYYQIPYAADIPANFYPGRKLYISALTRKRAKQFTVDFHCGSDIAFRFNPRIVEKKIIRNTRCDDRWGNEEKSSEAAFPFRRKRTFDLLFYCEENRFVYYVDDCLIGTYNHRLGPRDIDKLSIDGDIDLQGVHLK</sequence>
<name>A0A0N4UAL4_DRAME</name>
<dbReference type="SMART" id="SM00276">
    <property type="entry name" value="GLECT"/>
    <property type="match status" value="2"/>
</dbReference>
<keyword evidence="6" id="KW-1185">Reference proteome</keyword>
<keyword evidence="1 2" id="KW-0430">Lectin</keyword>
<dbReference type="PANTHER" id="PTHR11346:SF189">
    <property type="entry name" value="GALECTIN"/>
    <property type="match status" value="1"/>
</dbReference>
<dbReference type="PANTHER" id="PTHR11346">
    <property type="entry name" value="GALECTIN"/>
    <property type="match status" value="1"/>
</dbReference>
<dbReference type="Pfam" id="PF00337">
    <property type="entry name" value="Gal-bind_lectin"/>
    <property type="match status" value="2"/>
</dbReference>
<dbReference type="CDD" id="cd00070">
    <property type="entry name" value="GLECT"/>
    <property type="match status" value="2"/>
</dbReference>
<dbReference type="WBParaSite" id="DME_0000420001-mRNA-1">
    <property type="protein sequence ID" value="DME_0000420001-mRNA-1"/>
    <property type="gene ID" value="DME_0000420001"/>
</dbReference>
<dbReference type="EMBL" id="UYYG01001165">
    <property type="protein sequence ID" value="VDN58110.1"/>
    <property type="molecule type" value="Genomic_DNA"/>
</dbReference>
<evidence type="ECO:0000313" key="6">
    <source>
        <dbReference type="Proteomes" id="UP000274756"/>
    </source>
</evidence>
<proteinExistence type="predicted"/>
<feature type="domain" description="Galectin" evidence="3">
    <location>
        <begin position="34"/>
        <end position="170"/>
    </location>
</feature>
<dbReference type="Proteomes" id="UP000274756">
    <property type="component" value="Unassembled WGS sequence"/>
</dbReference>
<dbReference type="PROSITE" id="PS51304">
    <property type="entry name" value="GALECTIN"/>
    <property type="match status" value="2"/>
</dbReference>
<reference evidence="7" key="1">
    <citation type="submission" date="2017-02" db="UniProtKB">
        <authorList>
            <consortium name="WormBaseParasite"/>
        </authorList>
    </citation>
    <scope>IDENTIFICATION</scope>
</reference>
<dbReference type="STRING" id="318479.A0A0N4UAL4"/>
<protein>
    <recommendedName>
        <fullName evidence="2">Galectin</fullName>
    </recommendedName>
</protein>
<feature type="domain" description="Galectin" evidence="3">
    <location>
        <begin position="178"/>
        <end position="306"/>
    </location>
</feature>
<gene>
    <name evidence="4" type="ORF">DME_LOCUS8083</name>
</gene>